<organism evidence="1">
    <name type="scientific">hydrothermal vent metagenome</name>
    <dbReference type="NCBI Taxonomy" id="652676"/>
    <lineage>
        <taxon>unclassified sequences</taxon>
        <taxon>metagenomes</taxon>
        <taxon>ecological metagenomes</taxon>
    </lineage>
</organism>
<dbReference type="EMBL" id="UOEL01000017">
    <property type="protein sequence ID" value="VAW10279.1"/>
    <property type="molecule type" value="Genomic_DNA"/>
</dbReference>
<dbReference type="AlphaFoldDB" id="A0A3B0TDQ1"/>
<protein>
    <submittedName>
        <fullName evidence="1">Uncharacterized protein</fullName>
    </submittedName>
</protein>
<evidence type="ECO:0000313" key="1">
    <source>
        <dbReference type="EMBL" id="VAW10279.1"/>
    </source>
</evidence>
<gene>
    <name evidence="1" type="ORF">MNBD_BACTEROID03-579</name>
</gene>
<sequence>MKIQEKNIVQKYIIFLLFLTQFLKSSGEPLGTKIINNLTLLFFVKIVTANPKEHALYLIHSLCFLKEMNF</sequence>
<accession>A0A3B0TDQ1</accession>
<proteinExistence type="predicted"/>
<name>A0A3B0TDQ1_9ZZZZ</name>
<reference evidence="1" key="1">
    <citation type="submission" date="2018-06" db="EMBL/GenBank/DDBJ databases">
        <authorList>
            <person name="Zhirakovskaya E."/>
        </authorList>
    </citation>
    <scope>NUCLEOTIDE SEQUENCE</scope>
</reference>